<feature type="transmembrane region" description="Helical" evidence="7">
    <location>
        <begin position="179"/>
        <end position="196"/>
    </location>
</feature>
<feature type="transmembrane region" description="Helical" evidence="7">
    <location>
        <begin position="46"/>
        <end position="66"/>
    </location>
</feature>
<comment type="caution">
    <text evidence="8">The sequence shown here is derived from an EMBL/GenBank/DDBJ whole genome shotgun (WGS) entry which is preliminary data.</text>
</comment>
<keyword evidence="4 7" id="KW-1133">Transmembrane helix</keyword>
<evidence type="ECO:0000256" key="7">
    <source>
        <dbReference type="SAM" id="Phobius"/>
    </source>
</evidence>
<evidence type="ECO:0000256" key="5">
    <source>
        <dbReference type="ARBA" id="ARBA00023136"/>
    </source>
</evidence>
<proteinExistence type="predicted"/>
<dbReference type="Pfam" id="PF13440">
    <property type="entry name" value="Polysacc_synt_3"/>
    <property type="match status" value="1"/>
</dbReference>
<feature type="transmembrane region" description="Helical" evidence="7">
    <location>
        <begin position="354"/>
        <end position="373"/>
    </location>
</feature>
<evidence type="ECO:0000256" key="2">
    <source>
        <dbReference type="ARBA" id="ARBA00022475"/>
    </source>
</evidence>
<feature type="region of interest" description="Disordered" evidence="6">
    <location>
        <begin position="433"/>
        <end position="469"/>
    </location>
</feature>
<dbReference type="PANTHER" id="PTHR30250:SF11">
    <property type="entry name" value="O-ANTIGEN TRANSPORTER-RELATED"/>
    <property type="match status" value="1"/>
</dbReference>
<feature type="transmembrane region" description="Helical" evidence="7">
    <location>
        <begin position="154"/>
        <end position="173"/>
    </location>
</feature>
<accession>A0ABW7ZG71</accession>
<feature type="compositionally biased region" description="Polar residues" evidence="6">
    <location>
        <begin position="445"/>
        <end position="454"/>
    </location>
</feature>
<dbReference type="PANTHER" id="PTHR30250">
    <property type="entry name" value="PST FAMILY PREDICTED COLANIC ACID TRANSPORTER"/>
    <property type="match status" value="1"/>
</dbReference>
<dbReference type="RefSeq" id="WP_396768036.1">
    <property type="nucleotide sequence ID" value="NZ_JBITLA010000001.1"/>
</dbReference>
<keyword evidence="3 7" id="KW-0812">Transmembrane</keyword>
<evidence type="ECO:0000313" key="9">
    <source>
        <dbReference type="Proteomes" id="UP001612812"/>
    </source>
</evidence>
<name>A0ABW7ZG71_9ACTN</name>
<feature type="transmembrane region" description="Helical" evidence="7">
    <location>
        <begin position="294"/>
        <end position="316"/>
    </location>
</feature>
<dbReference type="Proteomes" id="UP001612812">
    <property type="component" value="Unassembled WGS sequence"/>
</dbReference>
<organism evidence="8 9">
    <name type="scientific">Micromonospora maritima</name>
    <dbReference type="NCBI Taxonomy" id="986711"/>
    <lineage>
        <taxon>Bacteria</taxon>
        <taxon>Bacillati</taxon>
        <taxon>Actinomycetota</taxon>
        <taxon>Actinomycetes</taxon>
        <taxon>Micromonosporales</taxon>
        <taxon>Micromonosporaceae</taxon>
        <taxon>Micromonospora</taxon>
    </lineage>
</organism>
<keyword evidence="5 7" id="KW-0472">Membrane</keyword>
<feature type="transmembrane region" description="Helical" evidence="7">
    <location>
        <begin position="328"/>
        <end position="347"/>
    </location>
</feature>
<feature type="transmembrane region" description="Helical" evidence="7">
    <location>
        <begin position="86"/>
        <end position="107"/>
    </location>
</feature>
<feature type="transmembrane region" description="Helical" evidence="7">
    <location>
        <begin position="379"/>
        <end position="403"/>
    </location>
</feature>
<dbReference type="InterPro" id="IPR050833">
    <property type="entry name" value="Poly_Biosynth_Transport"/>
</dbReference>
<evidence type="ECO:0000256" key="4">
    <source>
        <dbReference type="ARBA" id="ARBA00022989"/>
    </source>
</evidence>
<gene>
    <name evidence="8" type="ORF">ACIBP4_05965</name>
</gene>
<reference evidence="8 9" key="1">
    <citation type="submission" date="2024-10" db="EMBL/GenBank/DDBJ databases">
        <title>The Natural Products Discovery Center: Release of the First 8490 Sequenced Strains for Exploring Actinobacteria Biosynthetic Diversity.</title>
        <authorList>
            <person name="Kalkreuter E."/>
            <person name="Kautsar S.A."/>
            <person name="Yang D."/>
            <person name="Bader C.D."/>
            <person name="Teijaro C.N."/>
            <person name="Fluegel L."/>
            <person name="Davis C.M."/>
            <person name="Simpson J.R."/>
            <person name="Lauterbach L."/>
            <person name="Steele A.D."/>
            <person name="Gui C."/>
            <person name="Meng S."/>
            <person name="Li G."/>
            <person name="Viehrig K."/>
            <person name="Ye F."/>
            <person name="Su P."/>
            <person name="Kiefer A.F."/>
            <person name="Nichols A."/>
            <person name="Cepeda A.J."/>
            <person name="Yan W."/>
            <person name="Fan B."/>
            <person name="Jiang Y."/>
            <person name="Adhikari A."/>
            <person name="Zheng C.-J."/>
            <person name="Schuster L."/>
            <person name="Cowan T.M."/>
            <person name="Smanski M.J."/>
            <person name="Chevrette M.G."/>
            <person name="De Carvalho L.P.S."/>
            <person name="Shen B."/>
        </authorList>
    </citation>
    <scope>NUCLEOTIDE SEQUENCE [LARGE SCALE GENOMIC DNA]</scope>
    <source>
        <strain evidence="8 9">NPDC049845</strain>
    </source>
</reference>
<sequence>MTGRHTRPHAPLGQAARNAASRILVVGLNAAAGIVTARALNPDGRGISALAIAVAGATVSLGFLSVEQAHVQLWKGRRDAVIANSVLLGPAVGAVAAIVGTAVVWLGAHFGVLDVHPGILLLALAAVPASVTGLYLSTALVLDARVSLVNRAMVWVGVLQCVVTFGMALTGSLTPGSVVAIWSGSAFAMLLVLLAGARPALRRRDPTLARQALALGVRLHPGSVALYLTYRLDVLVLGALATPTAVGLYALAVTVGELTRIPTEAVRGVFLPRQAEGDRAASADVTAVATRVSVALAAVCVGGLCLVAPVLIPLAYGHDFADSVHALYALGPGLFMVQAGRQIGAYLIKHDRPFVVSALPTVAVLANAGANLLLIPRWGLIGCGLSASLGFTLMTVGQAVRFCRTTGVRWHRLLPGPGDVVLVRRRLASRRPATAVAVPEHSPRQRSTAGTTATDGDLVATPADPDGRR</sequence>
<evidence type="ECO:0000256" key="3">
    <source>
        <dbReference type="ARBA" id="ARBA00022692"/>
    </source>
</evidence>
<evidence type="ECO:0000313" key="8">
    <source>
        <dbReference type="EMBL" id="MFI7261848.1"/>
    </source>
</evidence>
<feature type="transmembrane region" description="Helical" evidence="7">
    <location>
        <begin position="119"/>
        <end position="142"/>
    </location>
</feature>
<keyword evidence="2" id="KW-1003">Cell membrane</keyword>
<evidence type="ECO:0000256" key="1">
    <source>
        <dbReference type="ARBA" id="ARBA00004651"/>
    </source>
</evidence>
<dbReference type="EMBL" id="JBITLE010000002">
    <property type="protein sequence ID" value="MFI7261848.1"/>
    <property type="molecule type" value="Genomic_DNA"/>
</dbReference>
<protein>
    <submittedName>
        <fullName evidence="8">Lipopolysaccharide biosynthesis protein</fullName>
    </submittedName>
</protein>
<keyword evidence="9" id="KW-1185">Reference proteome</keyword>
<comment type="subcellular location">
    <subcellularLocation>
        <location evidence="1">Cell membrane</location>
        <topology evidence="1">Multi-pass membrane protein</topology>
    </subcellularLocation>
</comment>
<evidence type="ECO:0000256" key="6">
    <source>
        <dbReference type="SAM" id="MobiDB-lite"/>
    </source>
</evidence>
<feature type="transmembrane region" description="Helical" evidence="7">
    <location>
        <begin position="21"/>
        <end position="40"/>
    </location>
</feature>